<evidence type="ECO:0000313" key="3">
    <source>
        <dbReference type="Proteomes" id="UP000678393"/>
    </source>
</evidence>
<accession>A0A8S3ZW07</accession>
<feature type="compositionally biased region" description="Acidic residues" evidence="1">
    <location>
        <begin position="21"/>
        <end position="38"/>
    </location>
</feature>
<dbReference type="AlphaFoldDB" id="A0A8S3ZW07"/>
<dbReference type="Proteomes" id="UP000678393">
    <property type="component" value="Unassembled WGS sequence"/>
</dbReference>
<keyword evidence="3" id="KW-1185">Reference proteome</keyword>
<feature type="region of interest" description="Disordered" evidence="1">
    <location>
        <begin position="426"/>
        <end position="448"/>
    </location>
</feature>
<comment type="caution">
    <text evidence="2">The sequence shown here is derived from an EMBL/GenBank/DDBJ whole genome shotgun (WGS) entry which is preliminary data.</text>
</comment>
<feature type="compositionally biased region" description="Basic and acidic residues" evidence="1">
    <location>
        <begin position="53"/>
        <end position="66"/>
    </location>
</feature>
<organism evidence="2 3">
    <name type="scientific">Candidula unifasciata</name>
    <dbReference type="NCBI Taxonomy" id="100452"/>
    <lineage>
        <taxon>Eukaryota</taxon>
        <taxon>Metazoa</taxon>
        <taxon>Spiralia</taxon>
        <taxon>Lophotrochozoa</taxon>
        <taxon>Mollusca</taxon>
        <taxon>Gastropoda</taxon>
        <taxon>Heterobranchia</taxon>
        <taxon>Euthyneura</taxon>
        <taxon>Panpulmonata</taxon>
        <taxon>Eupulmonata</taxon>
        <taxon>Stylommatophora</taxon>
        <taxon>Helicina</taxon>
        <taxon>Helicoidea</taxon>
        <taxon>Geomitridae</taxon>
        <taxon>Candidula</taxon>
    </lineage>
</organism>
<evidence type="ECO:0000313" key="2">
    <source>
        <dbReference type="EMBL" id="CAG5131795.1"/>
    </source>
</evidence>
<name>A0A8S3ZW07_9EUPU</name>
<dbReference type="EMBL" id="CAJHNH020004890">
    <property type="protein sequence ID" value="CAG5131795.1"/>
    <property type="molecule type" value="Genomic_DNA"/>
</dbReference>
<gene>
    <name evidence="2" type="ORF">CUNI_LOCUS17353</name>
</gene>
<feature type="region of interest" description="Disordered" evidence="1">
    <location>
        <begin position="289"/>
        <end position="319"/>
    </location>
</feature>
<protein>
    <submittedName>
        <fullName evidence="2">Uncharacterized protein</fullName>
    </submittedName>
</protein>
<reference evidence="2" key="1">
    <citation type="submission" date="2021-04" db="EMBL/GenBank/DDBJ databases">
        <authorList>
            <consortium name="Molecular Ecology Group"/>
        </authorList>
    </citation>
    <scope>NUCLEOTIDE SEQUENCE</scope>
</reference>
<dbReference type="OrthoDB" id="6151928at2759"/>
<evidence type="ECO:0000256" key="1">
    <source>
        <dbReference type="SAM" id="MobiDB-lite"/>
    </source>
</evidence>
<feature type="region of interest" description="Disordered" evidence="1">
    <location>
        <begin position="1"/>
        <end position="79"/>
    </location>
</feature>
<proteinExistence type="predicted"/>
<feature type="compositionally biased region" description="Basic and acidic residues" evidence="1">
    <location>
        <begin position="290"/>
        <end position="319"/>
    </location>
</feature>
<sequence>MSDSFAEEFEKWLENNPEAIIAEETDEEEANDMNDNDSEYTRDSIQNGEFESDNEKWDEHLSDKPGELGTGPLNDQAPILVDDDDEIFPSKKQHYEEEPPVLEPVPRLANNYTISSTRISHQNPITSIRSYSKSQQKYSKEALTTKRNHVGKYIHKSKTTHPSSDTDDVSNHRHELTSVDSNSDNIFEKFISQEYTLPPSLIQSSDILQSCLESSSATVKHPSHSPDFCAMEADSTSEINGDKIGCIFEYRRLSKSSVHGDISVECDSTCMLAASPIIVSPASVSNGEIEEARDSCKDDNKDGELDSTEMKSKECAHEGETNCERNSSIMQNTVHHNNCETVTHSSKAKSSEEDVDLEAADKLLSENNPNICDISTFSDVSPKSTVTIKIDAPDFVSDCPCEPPVLFGVSPSTRPRYSLREKRHTIDSPDNVSTSRKRSHVSVTQADNDSSLLETLTPPTLTPASDAVMVYNSGEKRLKVVSQHSKHGCVSCHQHKTFQHRRRKRRYTIPSTKKTEYHTQLSESVHSFVMCASQLSRVQAHMHKLLSQLFPQLKTELGSMSPESFNFVTLLSDIVQMLEQPDDQDNSTPPCLTLYRDVKPDSIQQHPKLEACTSQSSNSLCSVNNESSSSTLSSHPFQVSADTADLKLDAASSEFSSPPVLSSVDIYDSQQRPHGTTPPLTCEYSDKDLLTPLSLLTVTDMGDVLTPSRVLLCKEPEVLLEKVVRLSCRALQLLLPDLAVSLYNELAKSPDDLVAFINNVIYANSRRRSKH</sequence>